<keyword evidence="4" id="KW-1185">Reference proteome</keyword>
<accession>J3LI39</accession>
<keyword evidence="2" id="KW-1133">Transmembrane helix</keyword>
<dbReference type="OMA" id="QWQWRER"/>
<evidence type="ECO:0000313" key="4">
    <source>
        <dbReference type="Proteomes" id="UP000006038"/>
    </source>
</evidence>
<evidence type="ECO:0000256" key="1">
    <source>
        <dbReference type="SAM" id="MobiDB-lite"/>
    </source>
</evidence>
<dbReference type="AlphaFoldDB" id="J3LI39"/>
<feature type="region of interest" description="Disordered" evidence="1">
    <location>
        <begin position="12"/>
        <end position="64"/>
    </location>
</feature>
<evidence type="ECO:0000313" key="3">
    <source>
        <dbReference type="EnsemblPlants" id="OB02G43060.1"/>
    </source>
</evidence>
<feature type="transmembrane region" description="Helical" evidence="2">
    <location>
        <begin position="99"/>
        <end position="118"/>
    </location>
</feature>
<organism evidence="3">
    <name type="scientific">Oryza brachyantha</name>
    <name type="common">malo sina</name>
    <dbReference type="NCBI Taxonomy" id="4533"/>
    <lineage>
        <taxon>Eukaryota</taxon>
        <taxon>Viridiplantae</taxon>
        <taxon>Streptophyta</taxon>
        <taxon>Embryophyta</taxon>
        <taxon>Tracheophyta</taxon>
        <taxon>Spermatophyta</taxon>
        <taxon>Magnoliopsida</taxon>
        <taxon>Liliopsida</taxon>
        <taxon>Poales</taxon>
        <taxon>Poaceae</taxon>
        <taxon>BOP clade</taxon>
        <taxon>Oryzoideae</taxon>
        <taxon>Oryzeae</taxon>
        <taxon>Oryzinae</taxon>
        <taxon>Oryza</taxon>
    </lineage>
</organism>
<dbReference type="EnsemblPlants" id="OB02G43060.1">
    <property type="protein sequence ID" value="OB02G43060.1"/>
    <property type="gene ID" value="OB02G43060"/>
</dbReference>
<name>J3LI39_ORYBR</name>
<sequence length="126" mass="12934">MSIACGCGVSVAAPSLTGGKSNRNSPQRRSLRFHPRGRGVAARFSGKSADADTKAEADSGRRVEDDPSYLLKLGLGSVAGAAAIKYGSILLPDITRPNIVVALSMVCIPVAVAVVLLLKAGGSRED</sequence>
<feature type="compositionally biased region" description="Basic and acidic residues" evidence="1">
    <location>
        <begin position="49"/>
        <end position="64"/>
    </location>
</feature>
<keyword evidence="2" id="KW-0812">Transmembrane</keyword>
<proteinExistence type="predicted"/>
<evidence type="ECO:0000256" key="2">
    <source>
        <dbReference type="SAM" id="Phobius"/>
    </source>
</evidence>
<dbReference type="PANTHER" id="PTHR37224">
    <property type="entry name" value="OS02G0804400 PROTEIN"/>
    <property type="match status" value="1"/>
</dbReference>
<reference evidence="3" key="1">
    <citation type="submission" date="2013-04" db="UniProtKB">
        <authorList>
            <consortium name="EnsemblPlants"/>
        </authorList>
    </citation>
    <scope>IDENTIFICATION</scope>
</reference>
<dbReference type="HOGENOM" id="CLU_131182_0_0_1"/>
<dbReference type="STRING" id="4533.J3LI39"/>
<keyword evidence="2" id="KW-0472">Membrane</keyword>
<protein>
    <submittedName>
        <fullName evidence="3">Uncharacterized protein</fullName>
    </submittedName>
</protein>
<dbReference type="eggNOG" id="ENOG502S9N3">
    <property type="taxonomic scope" value="Eukaryota"/>
</dbReference>
<dbReference type="Gramene" id="OB02G43060.1">
    <property type="protein sequence ID" value="OB02G43060.1"/>
    <property type="gene ID" value="OB02G43060"/>
</dbReference>
<feature type="compositionally biased region" description="Polar residues" evidence="1">
    <location>
        <begin position="18"/>
        <end position="28"/>
    </location>
</feature>
<dbReference type="Proteomes" id="UP000006038">
    <property type="component" value="Unassembled WGS sequence"/>
</dbReference>